<keyword evidence="3" id="KW-0067">ATP-binding</keyword>
<protein>
    <submittedName>
        <fullName evidence="5">Putative SNF2, helicase and zinc finger protein</fullName>
    </submittedName>
</protein>
<accession>A0A5J4VU68</accession>
<dbReference type="PANTHER" id="PTHR45626">
    <property type="entry name" value="TRANSCRIPTION TERMINATION FACTOR 2-RELATED"/>
    <property type="match status" value="1"/>
</dbReference>
<dbReference type="SUPFAM" id="SSF52540">
    <property type="entry name" value="P-loop containing nucleoside triphosphate hydrolases"/>
    <property type="match status" value="1"/>
</dbReference>
<keyword evidence="1" id="KW-0547">Nucleotide-binding</keyword>
<comment type="caution">
    <text evidence="5">The sequence shown here is derived from an EMBL/GenBank/DDBJ whole genome shotgun (WGS) entry which is preliminary data.</text>
</comment>
<evidence type="ECO:0000313" key="5">
    <source>
        <dbReference type="EMBL" id="KAA6385863.1"/>
    </source>
</evidence>
<dbReference type="CDD" id="cd18008">
    <property type="entry name" value="DEXDc_SHPRH-like"/>
    <property type="match status" value="1"/>
</dbReference>
<dbReference type="GO" id="GO:0004386">
    <property type="term" value="F:helicase activity"/>
    <property type="evidence" value="ECO:0007669"/>
    <property type="project" value="UniProtKB-KW"/>
</dbReference>
<dbReference type="OrthoDB" id="694225at2759"/>
<evidence type="ECO:0000256" key="3">
    <source>
        <dbReference type="ARBA" id="ARBA00022840"/>
    </source>
</evidence>
<dbReference type="InterPro" id="IPR038718">
    <property type="entry name" value="SNF2-like_sf"/>
</dbReference>
<dbReference type="Proteomes" id="UP000324800">
    <property type="component" value="Unassembled WGS sequence"/>
</dbReference>
<dbReference type="AlphaFoldDB" id="A0A5J4VU68"/>
<dbReference type="InterPro" id="IPR050628">
    <property type="entry name" value="SNF2_RAD54_helicase_TF"/>
</dbReference>
<dbReference type="GO" id="GO:0005634">
    <property type="term" value="C:nucleus"/>
    <property type="evidence" value="ECO:0007669"/>
    <property type="project" value="TreeGrafter"/>
</dbReference>
<dbReference type="GO" id="GO:0008094">
    <property type="term" value="F:ATP-dependent activity, acting on DNA"/>
    <property type="evidence" value="ECO:0007669"/>
    <property type="project" value="TreeGrafter"/>
</dbReference>
<keyword evidence="5" id="KW-0347">Helicase</keyword>
<dbReference type="Gene3D" id="3.40.50.10810">
    <property type="entry name" value="Tandem AAA-ATPase domain"/>
    <property type="match status" value="2"/>
</dbReference>
<name>A0A5J4VU68_9EUKA</name>
<dbReference type="InterPro" id="IPR000330">
    <property type="entry name" value="SNF2_N"/>
</dbReference>
<evidence type="ECO:0000313" key="6">
    <source>
        <dbReference type="Proteomes" id="UP000324800"/>
    </source>
</evidence>
<dbReference type="InterPro" id="IPR014001">
    <property type="entry name" value="Helicase_ATP-bd"/>
</dbReference>
<proteinExistence type="predicted"/>
<organism evidence="5 6">
    <name type="scientific">Streblomastix strix</name>
    <dbReference type="NCBI Taxonomy" id="222440"/>
    <lineage>
        <taxon>Eukaryota</taxon>
        <taxon>Metamonada</taxon>
        <taxon>Preaxostyla</taxon>
        <taxon>Oxymonadida</taxon>
        <taxon>Streblomastigidae</taxon>
        <taxon>Streblomastix</taxon>
    </lineage>
</organism>
<dbReference type="Pfam" id="PF00176">
    <property type="entry name" value="SNF2-rel_dom"/>
    <property type="match status" value="1"/>
</dbReference>
<dbReference type="GO" id="GO:0016787">
    <property type="term" value="F:hydrolase activity"/>
    <property type="evidence" value="ECO:0007669"/>
    <property type="project" value="UniProtKB-KW"/>
</dbReference>
<dbReference type="PROSITE" id="PS51192">
    <property type="entry name" value="HELICASE_ATP_BIND_1"/>
    <property type="match status" value="1"/>
</dbReference>
<reference evidence="5 6" key="1">
    <citation type="submission" date="2019-03" db="EMBL/GenBank/DDBJ databases">
        <title>Single cell metagenomics reveals metabolic interactions within the superorganism composed of flagellate Streblomastix strix and complex community of Bacteroidetes bacteria on its surface.</title>
        <authorList>
            <person name="Treitli S.C."/>
            <person name="Kolisko M."/>
            <person name="Husnik F."/>
            <person name="Keeling P."/>
            <person name="Hampl V."/>
        </authorList>
    </citation>
    <scope>NUCLEOTIDE SEQUENCE [LARGE SCALE GENOMIC DNA]</scope>
    <source>
        <strain evidence="5">ST1C</strain>
    </source>
</reference>
<dbReference type="GO" id="GO:0006281">
    <property type="term" value="P:DNA repair"/>
    <property type="evidence" value="ECO:0007669"/>
    <property type="project" value="TreeGrafter"/>
</dbReference>
<evidence type="ECO:0000256" key="1">
    <source>
        <dbReference type="ARBA" id="ARBA00022741"/>
    </source>
</evidence>
<dbReference type="EMBL" id="SNRW01005067">
    <property type="protein sequence ID" value="KAA6385863.1"/>
    <property type="molecule type" value="Genomic_DNA"/>
</dbReference>
<keyword evidence="2" id="KW-0378">Hydrolase</keyword>
<dbReference type="GO" id="GO:0005524">
    <property type="term" value="F:ATP binding"/>
    <property type="evidence" value="ECO:0007669"/>
    <property type="project" value="UniProtKB-KW"/>
</dbReference>
<feature type="domain" description="Helicase ATP-binding" evidence="4">
    <location>
        <begin position="54"/>
        <end position="289"/>
    </location>
</feature>
<evidence type="ECO:0000256" key="2">
    <source>
        <dbReference type="ARBA" id="ARBA00022801"/>
    </source>
</evidence>
<sequence length="289" mass="33271">MFDNTVSFGPWKENRIVYHRFEQQNPVEIDNLALVLQPHQQVGLEWMIQREVDPPGGFPTRGGILADSMGLGKTIMLLALVAVDKFDRTSLKMEQSYVNIQHKQHDADLNTFTGLKKKMYGRRASNRISLLYQSGLKKIKGTLVICPKAVLSHWISETQHYEDIIGWQSRKRDSELLRGCDICITSYTNVRVQLERLRTWLTEKTGNEISSKPNKKKKAVNSNQMILEGEQRWPLFTVSWRRIVLDEAHIIKNDKTGVCRSAFALQTQRRWAMTGTPIMNNINDLASLF</sequence>
<dbReference type="SMART" id="SM00487">
    <property type="entry name" value="DEXDc"/>
    <property type="match status" value="1"/>
</dbReference>
<dbReference type="InterPro" id="IPR027417">
    <property type="entry name" value="P-loop_NTPase"/>
</dbReference>
<gene>
    <name evidence="5" type="ORF">EZS28_018611</name>
</gene>
<evidence type="ECO:0000259" key="4">
    <source>
        <dbReference type="PROSITE" id="PS51192"/>
    </source>
</evidence>